<sequence>MRLVVDEYGTISGLTAQEEADRQKLQRLVNARDLAGLRRAATRDSCDLPDFLGLTALMGVAQLNAEDRMKLVEMDAYDRRGYIAMNEAWRSDEALWKQLVELGDPTCANTAADSCLHHAVKDGNSAAASALLAAGASANARNQCEYTPLIQAVTCWAPQHVSQVLLDSGADWSLKNNKYRTALALATQKRNWRLAELLRGLEGDFYPVTDPQGYCLIINISKYESGSDITFSITERKGSDRDVEQAKRVFERLRFIVKIKKDLTTEQLDDFLSEIKKSRDLAKHGSFVCFLMAHGSHDCIYGRDGCPYEIRKVTERFQTSVCRSLEGKPKVFFIQAGRGSRQDRTFASYSREESRYNLTVCTPESDFMVCYANSPGSVAFRSINTGSLYVQTVCDFIEKNFRELDLSTIMTNVSDHLQRNPVWMRNSLYRVVPQKVDQLSRQVSFDPERAHKLRGF</sequence>
<dbReference type="SUPFAM" id="SSF52129">
    <property type="entry name" value="Caspase-like"/>
    <property type="match status" value="1"/>
</dbReference>
<dbReference type="InterPro" id="IPR002398">
    <property type="entry name" value="Pept_C14"/>
</dbReference>
<evidence type="ECO:0000259" key="5">
    <source>
        <dbReference type="PROSITE" id="PS50208"/>
    </source>
</evidence>
<dbReference type="InterPro" id="IPR011600">
    <property type="entry name" value="Pept_C14_caspase"/>
</dbReference>
<feature type="domain" description="Caspase family p20" evidence="5">
    <location>
        <begin position="211"/>
        <end position="341"/>
    </location>
</feature>
<dbReference type="Proteomes" id="UP000095280">
    <property type="component" value="Unplaced"/>
</dbReference>
<evidence type="ECO:0000256" key="2">
    <source>
        <dbReference type="PROSITE-ProRule" id="PRU00023"/>
    </source>
</evidence>
<name>A0A1I8J1I0_9PLAT</name>
<dbReference type="PROSITE" id="PS50207">
    <property type="entry name" value="CASPASE_P10"/>
    <property type="match status" value="1"/>
</dbReference>
<dbReference type="Gene3D" id="1.25.40.20">
    <property type="entry name" value="Ankyrin repeat-containing domain"/>
    <property type="match status" value="1"/>
</dbReference>
<dbReference type="PROSITE" id="PS50208">
    <property type="entry name" value="CASPASE_P20"/>
    <property type="match status" value="1"/>
</dbReference>
<feature type="domain" description="Caspase family p10" evidence="4">
    <location>
        <begin position="364"/>
        <end position="447"/>
    </location>
</feature>
<accession>A0A1I8J1I0</accession>
<dbReference type="GO" id="GO:0004197">
    <property type="term" value="F:cysteine-type endopeptidase activity"/>
    <property type="evidence" value="ECO:0007669"/>
    <property type="project" value="InterPro"/>
</dbReference>
<comment type="similarity">
    <text evidence="1 3">Belongs to the peptidase C14A family.</text>
</comment>
<evidence type="ECO:0000313" key="6">
    <source>
        <dbReference type="Proteomes" id="UP000095280"/>
    </source>
</evidence>
<reference evidence="7" key="1">
    <citation type="submission" date="2016-11" db="UniProtKB">
        <authorList>
            <consortium name="WormBaseParasite"/>
        </authorList>
    </citation>
    <scope>IDENTIFICATION</scope>
</reference>
<dbReference type="SUPFAM" id="SSF48403">
    <property type="entry name" value="Ankyrin repeat"/>
    <property type="match status" value="1"/>
</dbReference>
<keyword evidence="2" id="KW-0040">ANK repeat</keyword>
<dbReference type="AlphaFoldDB" id="A0A1I8J1I0"/>
<protein>
    <submittedName>
        <fullName evidence="7">ANK_REP_REGION domain-containing protein</fullName>
    </submittedName>
</protein>
<dbReference type="Pfam" id="PF00656">
    <property type="entry name" value="Peptidase_C14"/>
    <property type="match status" value="1"/>
</dbReference>
<dbReference type="WBParaSite" id="maker-uti_cns_0045449-snap-gene-0.20-mRNA-1">
    <property type="protein sequence ID" value="maker-uti_cns_0045449-snap-gene-0.20-mRNA-1"/>
    <property type="gene ID" value="maker-uti_cns_0045449-snap-gene-0.20"/>
</dbReference>
<dbReference type="InterPro" id="IPR029030">
    <property type="entry name" value="Caspase-like_dom_sf"/>
</dbReference>
<dbReference type="PANTHER" id="PTHR10454">
    <property type="entry name" value="CASPASE"/>
    <property type="match status" value="1"/>
</dbReference>
<dbReference type="InterPro" id="IPR015917">
    <property type="entry name" value="Pept_C14A"/>
</dbReference>
<dbReference type="InterPro" id="IPR001309">
    <property type="entry name" value="Pept_C14_p20"/>
</dbReference>
<evidence type="ECO:0000313" key="7">
    <source>
        <dbReference type="WBParaSite" id="maker-uti_cns_0045449-snap-gene-0.20-mRNA-1"/>
    </source>
</evidence>
<dbReference type="Pfam" id="PF12796">
    <property type="entry name" value="Ank_2"/>
    <property type="match status" value="1"/>
</dbReference>
<dbReference type="PANTHER" id="PTHR10454:SF210">
    <property type="entry name" value="CASPASE-2"/>
    <property type="match status" value="1"/>
</dbReference>
<evidence type="ECO:0000256" key="3">
    <source>
        <dbReference type="RuleBase" id="RU003971"/>
    </source>
</evidence>
<organism evidence="6 7">
    <name type="scientific">Macrostomum lignano</name>
    <dbReference type="NCBI Taxonomy" id="282301"/>
    <lineage>
        <taxon>Eukaryota</taxon>
        <taxon>Metazoa</taxon>
        <taxon>Spiralia</taxon>
        <taxon>Lophotrochozoa</taxon>
        <taxon>Platyhelminthes</taxon>
        <taxon>Rhabditophora</taxon>
        <taxon>Macrostomorpha</taxon>
        <taxon>Macrostomida</taxon>
        <taxon>Macrostomidae</taxon>
        <taxon>Macrostomum</taxon>
    </lineage>
</organism>
<dbReference type="SMART" id="SM00115">
    <property type="entry name" value="CASc"/>
    <property type="match status" value="1"/>
</dbReference>
<evidence type="ECO:0000256" key="1">
    <source>
        <dbReference type="ARBA" id="ARBA00010134"/>
    </source>
</evidence>
<dbReference type="Gene3D" id="3.40.50.1460">
    <property type="match status" value="1"/>
</dbReference>
<dbReference type="GO" id="GO:0006508">
    <property type="term" value="P:proteolysis"/>
    <property type="evidence" value="ECO:0007669"/>
    <property type="project" value="InterPro"/>
</dbReference>
<dbReference type="PRINTS" id="PR00376">
    <property type="entry name" value="IL1BCENZYME"/>
</dbReference>
<feature type="repeat" description="ANK" evidence="2">
    <location>
        <begin position="111"/>
        <end position="143"/>
    </location>
</feature>
<evidence type="ECO:0000259" key="4">
    <source>
        <dbReference type="PROSITE" id="PS50207"/>
    </source>
</evidence>
<dbReference type="PROSITE" id="PS50088">
    <property type="entry name" value="ANK_REPEAT"/>
    <property type="match status" value="1"/>
</dbReference>
<proteinExistence type="inferred from homology"/>
<dbReference type="InterPro" id="IPR036770">
    <property type="entry name" value="Ankyrin_rpt-contain_sf"/>
</dbReference>
<dbReference type="InterPro" id="IPR002110">
    <property type="entry name" value="Ankyrin_rpt"/>
</dbReference>
<keyword evidence="6" id="KW-1185">Reference proteome</keyword>
<dbReference type="InterPro" id="IPR002138">
    <property type="entry name" value="Pept_C14_p10"/>
</dbReference>